<proteinExistence type="predicted"/>
<dbReference type="Proteomes" id="UP000249723">
    <property type="component" value="Unassembled WGS sequence"/>
</dbReference>
<dbReference type="PROSITE" id="PS51184">
    <property type="entry name" value="JMJC"/>
    <property type="match status" value="1"/>
</dbReference>
<dbReference type="AlphaFoldDB" id="A0A2X0MZD8"/>
<feature type="region of interest" description="Disordered" evidence="1">
    <location>
        <begin position="26"/>
        <end position="80"/>
    </location>
</feature>
<reference evidence="4" key="1">
    <citation type="submission" date="2016-10" db="EMBL/GenBank/DDBJ databases">
        <authorList>
            <person name="Jeantristanb JTB J.-T."/>
            <person name="Ricardo R."/>
        </authorList>
    </citation>
    <scope>NUCLEOTIDE SEQUENCE [LARGE SCALE GENOMIC DNA]</scope>
</reference>
<dbReference type="SUPFAM" id="SSF51197">
    <property type="entry name" value="Clavaminate synthase-like"/>
    <property type="match status" value="1"/>
</dbReference>
<dbReference type="SMART" id="SM00558">
    <property type="entry name" value="JmjC"/>
    <property type="match status" value="1"/>
</dbReference>
<dbReference type="InterPro" id="IPR014710">
    <property type="entry name" value="RmlC-like_jellyroll"/>
</dbReference>
<dbReference type="PANTHER" id="PTHR12461:SF99">
    <property type="entry name" value="BIFUNCTIONAL PEPTIDASE AND (3S)-LYSYL HYDROXYLASE JMJD7"/>
    <property type="match status" value="1"/>
</dbReference>
<dbReference type="Gene3D" id="2.60.120.10">
    <property type="entry name" value="Jelly Rolls"/>
    <property type="match status" value="2"/>
</dbReference>
<dbReference type="Pfam" id="PF13621">
    <property type="entry name" value="Cupin_8"/>
    <property type="match status" value="1"/>
</dbReference>
<evidence type="ECO:0000313" key="3">
    <source>
        <dbReference type="EMBL" id="SDA02722.1"/>
    </source>
</evidence>
<feature type="compositionally biased region" description="Low complexity" evidence="1">
    <location>
        <begin position="32"/>
        <end position="47"/>
    </location>
</feature>
<feature type="compositionally biased region" description="Low complexity" evidence="1">
    <location>
        <begin position="70"/>
        <end position="80"/>
    </location>
</feature>
<dbReference type="InterPro" id="IPR003347">
    <property type="entry name" value="JmjC_dom"/>
</dbReference>
<dbReference type="OrthoDB" id="424465at2759"/>
<sequence>MLSNDEAPPREDSTLICRTCGSSYDRATKATSSSSSASPSSSSSSSPPQDPTTVLPQAPSHELSQPQRSLLPIQTPTPTPTQLLDSLKQLIETYQALNSRTLTELSTFPDALEFSRDFVGVSRPVVIRAGLKGRGGKVDSSSEGLVGREGEVVRALREWDRDYLVRKMGDRKVVVAVSPDGKADSIVRDPKNGKQYFVEPACESNTSTTLRTHPLPPRDTKRVSKTEILFLFFSLHRRAARGPQAVQMNLASLFDHLNTPTNPESEFPTPVYYLQSQNGNLQPNQDLELLLEDVGEEGPEWARQSFGTDPDAVNVWIGDERSETCVHKDPYENIYLVIRGTKFFTLYPPTEFACLGERTFPHARWVLDEPKQEFGIVPTEGVRIPWLGGGKVKRGSIKAEESTGMEELFHSDSDASHLDGRSLLSGIEDLSRPLTVVLNEGDYLYLPSLWFHAVRQEGVKKRDDVVQRKDGEEEDRVVIAVNWWYDMKMHGAGWSMNEFLRAVSRIAVGDQREEERSSVGASSTDGEA</sequence>
<protein>
    <submittedName>
        <fullName evidence="3">BZ3500_MvSof-1268-A1-R1_Chr7-1g09066 protein</fullName>
    </submittedName>
</protein>
<name>A0A2X0MZD8_9BASI</name>
<keyword evidence="4" id="KW-1185">Reference proteome</keyword>
<organism evidence="3 4">
    <name type="scientific">Microbotryum saponariae</name>
    <dbReference type="NCBI Taxonomy" id="289078"/>
    <lineage>
        <taxon>Eukaryota</taxon>
        <taxon>Fungi</taxon>
        <taxon>Dikarya</taxon>
        <taxon>Basidiomycota</taxon>
        <taxon>Pucciniomycotina</taxon>
        <taxon>Microbotryomycetes</taxon>
        <taxon>Microbotryales</taxon>
        <taxon>Microbotryaceae</taxon>
        <taxon>Microbotryum</taxon>
    </lineage>
</organism>
<gene>
    <name evidence="3" type="ORF">BZ3500_MVSOF-1268-A1-R1_CHR7-1G09066</name>
</gene>
<accession>A0A2X0MZD8</accession>
<evidence type="ECO:0000259" key="2">
    <source>
        <dbReference type="PROSITE" id="PS51184"/>
    </source>
</evidence>
<dbReference type="PANTHER" id="PTHR12461">
    <property type="entry name" value="HYPOXIA-INDUCIBLE FACTOR 1 ALPHA INHIBITOR-RELATED"/>
    <property type="match status" value="1"/>
</dbReference>
<evidence type="ECO:0000313" key="4">
    <source>
        <dbReference type="Proteomes" id="UP000249723"/>
    </source>
</evidence>
<dbReference type="EMBL" id="FMWP01000127">
    <property type="protein sequence ID" value="SDA02722.1"/>
    <property type="molecule type" value="Genomic_DNA"/>
</dbReference>
<dbReference type="STRING" id="289078.A0A2X0MZD8"/>
<evidence type="ECO:0000256" key="1">
    <source>
        <dbReference type="SAM" id="MobiDB-lite"/>
    </source>
</evidence>
<feature type="domain" description="JmjC" evidence="2">
    <location>
        <begin position="271"/>
        <end position="500"/>
    </location>
</feature>
<dbReference type="InterPro" id="IPR041667">
    <property type="entry name" value="Cupin_8"/>
</dbReference>